<dbReference type="InterPro" id="IPR003676">
    <property type="entry name" value="SAUR_fam"/>
</dbReference>
<dbReference type="PANTHER" id="PTHR35296">
    <property type="entry name" value="EXPRESSED PROTEIN"/>
    <property type="match status" value="1"/>
</dbReference>
<dbReference type="PANTHER" id="PTHR35296:SF1">
    <property type="entry name" value="OS02G0445700 PROTEIN"/>
    <property type="match status" value="1"/>
</dbReference>
<feature type="region of interest" description="Disordered" evidence="2">
    <location>
        <begin position="59"/>
        <end position="96"/>
    </location>
</feature>
<evidence type="ECO:0000256" key="1">
    <source>
        <dbReference type="ARBA" id="ARBA00006974"/>
    </source>
</evidence>
<accession>A0A0P0VET6</accession>
<comment type="similarity">
    <text evidence="1">Belongs to the ARG7 family.</text>
</comment>
<feature type="region of interest" description="Disordered" evidence="2">
    <location>
        <begin position="159"/>
        <end position="202"/>
    </location>
</feature>
<dbReference type="GO" id="GO:0009733">
    <property type="term" value="P:response to auxin"/>
    <property type="evidence" value="ECO:0007669"/>
    <property type="project" value="InterPro"/>
</dbReference>
<reference evidence="4" key="2">
    <citation type="journal article" date="2008" name="Nucleic Acids Res.">
        <title>The rice annotation project database (RAP-DB): 2008 update.</title>
        <authorList>
            <consortium name="The rice annotation project (RAP)"/>
        </authorList>
    </citation>
    <scope>GENOME REANNOTATION</scope>
    <source>
        <strain evidence="4">cv. Nipponbare</strain>
    </source>
</reference>
<evidence type="ECO:0000313" key="3">
    <source>
        <dbReference type="EMBL" id="BAF07789.1"/>
    </source>
</evidence>
<evidence type="ECO:0000313" key="4">
    <source>
        <dbReference type="Proteomes" id="UP000000763"/>
    </source>
</evidence>
<evidence type="ECO:0000256" key="2">
    <source>
        <dbReference type="SAM" id="MobiDB-lite"/>
    </source>
</evidence>
<name>A0A0P0VET6_ORYSJ</name>
<gene>
    <name evidence="3" type="ordered locus">Os02g0145600</name>
</gene>
<feature type="non-terminal residue" evidence="3">
    <location>
        <position position="1"/>
    </location>
</feature>
<reference evidence="3 4" key="1">
    <citation type="journal article" date="2005" name="Nature">
        <title>The map-based sequence of the rice genome.</title>
        <authorList>
            <consortium name="International rice genome sequencing project (IRGSP)"/>
            <person name="Matsumoto T."/>
            <person name="Wu J."/>
            <person name="Kanamori H."/>
            <person name="Katayose Y."/>
            <person name="Fujisawa M."/>
            <person name="Namiki N."/>
            <person name="Mizuno H."/>
            <person name="Yamamoto K."/>
            <person name="Antonio B.A."/>
            <person name="Baba T."/>
            <person name="Sakata K."/>
            <person name="Nagamura Y."/>
            <person name="Aoki H."/>
            <person name="Arikawa K."/>
            <person name="Arita K."/>
            <person name="Bito T."/>
            <person name="Chiden Y."/>
            <person name="Fujitsuka N."/>
            <person name="Fukunaka R."/>
            <person name="Hamada M."/>
            <person name="Harada C."/>
            <person name="Hayashi A."/>
            <person name="Hijishita S."/>
            <person name="Honda M."/>
            <person name="Hosokawa S."/>
            <person name="Ichikawa Y."/>
            <person name="Idonuma A."/>
            <person name="Iijima M."/>
            <person name="Ikeda M."/>
            <person name="Ikeno M."/>
            <person name="Ito K."/>
            <person name="Ito S."/>
            <person name="Ito T."/>
            <person name="Ito Y."/>
            <person name="Ito Y."/>
            <person name="Iwabuchi A."/>
            <person name="Kamiya K."/>
            <person name="Karasawa W."/>
            <person name="Kurita K."/>
            <person name="Katagiri S."/>
            <person name="Kikuta A."/>
            <person name="Kobayashi H."/>
            <person name="Kobayashi N."/>
            <person name="Machita K."/>
            <person name="Maehara T."/>
            <person name="Masukawa M."/>
            <person name="Mizubayashi T."/>
            <person name="Mukai Y."/>
            <person name="Nagasaki H."/>
            <person name="Nagata Y."/>
            <person name="Naito S."/>
            <person name="Nakashima M."/>
            <person name="Nakama Y."/>
            <person name="Nakamichi Y."/>
            <person name="Nakamura M."/>
            <person name="Meguro A."/>
            <person name="Negishi M."/>
            <person name="Ohta I."/>
            <person name="Ohta T."/>
            <person name="Okamoto M."/>
            <person name="Ono N."/>
            <person name="Saji S."/>
            <person name="Sakaguchi M."/>
            <person name="Sakai K."/>
            <person name="Shibata M."/>
            <person name="Shimokawa T."/>
            <person name="Song J."/>
            <person name="Takazaki Y."/>
            <person name="Terasawa K."/>
            <person name="Tsugane M."/>
            <person name="Tsuji K."/>
            <person name="Ueda S."/>
            <person name="Waki K."/>
            <person name="Yamagata H."/>
            <person name="Yamamoto M."/>
            <person name="Yamamoto S."/>
            <person name="Yamane H."/>
            <person name="Yoshiki S."/>
            <person name="Yoshihara R."/>
            <person name="Yukawa K."/>
            <person name="Zhong H."/>
            <person name="Yano M."/>
            <person name="Yuan Q."/>
            <person name="Ouyang S."/>
            <person name="Liu J."/>
            <person name="Jones K.M."/>
            <person name="Gansberger K."/>
            <person name="Moffat K."/>
            <person name="Hill J."/>
            <person name="Bera J."/>
            <person name="Fadrosh D."/>
            <person name="Jin S."/>
            <person name="Johri S."/>
            <person name="Kim M."/>
            <person name="Overton L."/>
            <person name="Reardon M."/>
            <person name="Tsitrin T."/>
            <person name="Vuong H."/>
            <person name="Weaver B."/>
            <person name="Ciecko A."/>
            <person name="Tallon L."/>
            <person name="Jackson J."/>
            <person name="Pai G."/>
            <person name="Aken S.V."/>
            <person name="Utterback T."/>
            <person name="Reidmuller S."/>
            <person name="Feldblyum T."/>
            <person name="Hsiao J."/>
            <person name="Zismann V."/>
            <person name="Iobst S."/>
            <person name="de Vazeille A.R."/>
            <person name="Buell C.R."/>
            <person name="Ying K."/>
            <person name="Li Y."/>
            <person name="Lu T."/>
            <person name="Huang Y."/>
            <person name="Zhao Q."/>
            <person name="Feng Q."/>
            <person name="Zhang L."/>
            <person name="Zhu J."/>
            <person name="Weng Q."/>
            <person name="Mu J."/>
            <person name="Lu Y."/>
            <person name="Fan D."/>
            <person name="Liu Y."/>
            <person name="Guan J."/>
            <person name="Zhang Y."/>
            <person name="Yu S."/>
            <person name="Liu X."/>
            <person name="Zhang Y."/>
            <person name="Hong G."/>
            <person name="Han B."/>
            <person name="Choisne N."/>
            <person name="Demange N."/>
            <person name="Orjeda G."/>
            <person name="Samain S."/>
            <person name="Cattolico L."/>
            <person name="Pelletier E."/>
            <person name="Couloux A."/>
            <person name="Segurens B."/>
            <person name="Wincker P."/>
            <person name="D'Hont A."/>
            <person name="Scarpelli C."/>
            <person name="Weissenbach J."/>
            <person name="Salanoubat M."/>
            <person name="Quetier F."/>
            <person name="Yu Y."/>
            <person name="Kim H.R."/>
            <person name="Rambo T."/>
            <person name="Currie J."/>
            <person name="Collura K."/>
            <person name="Luo M."/>
            <person name="Yang T."/>
            <person name="Ammiraju J.S.S."/>
            <person name="Engler F."/>
            <person name="Soderlund C."/>
            <person name="Wing R.A."/>
            <person name="Palmer L.E."/>
            <person name="de la Bastide M."/>
            <person name="Spiegel L."/>
            <person name="Nascimento L."/>
            <person name="Zutavern T."/>
            <person name="O'Shaughnessy A."/>
            <person name="Dike S."/>
            <person name="Dedhia N."/>
            <person name="Preston R."/>
            <person name="Balija V."/>
            <person name="McCombie W.R."/>
            <person name="Chow T."/>
            <person name="Chen H."/>
            <person name="Chung M."/>
            <person name="Chen C."/>
            <person name="Shaw J."/>
            <person name="Wu H."/>
            <person name="Hsiao K."/>
            <person name="Chao Y."/>
            <person name="Chu M."/>
            <person name="Cheng C."/>
            <person name="Hour A."/>
            <person name="Lee P."/>
            <person name="Lin S."/>
            <person name="Lin Y."/>
            <person name="Liou J."/>
            <person name="Liu S."/>
            <person name="Hsing Y."/>
            <person name="Raghuvanshi S."/>
            <person name="Mohanty A."/>
            <person name="Bharti A.K."/>
            <person name="Gaur A."/>
            <person name="Gupta V."/>
            <person name="Kumar D."/>
            <person name="Ravi V."/>
            <person name="Vij S."/>
            <person name="Kapur A."/>
            <person name="Khurana P."/>
            <person name="Khurana P."/>
            <person name="Khurana J.P."/>
            <person name="Tyagi A.K."/>
            <person name="Gaikwad K."/>
            <person name="Singh A."/>
            <person name="Dalal V."/>
            <person name="Srivastava S."/>
            <person name="Dixit A."/>
            <person name="Pal A.K."/>
            <person name="Ghazi I.A."/>
            <person name="Yadav M."/>
            <person name="Pandit A."/>
            <person name="Bhargava A."/>
            <person name="Sureshbabu K."/>
            <person name="Batra K."/>
            <person name="Sharma T.R."/>
            <person name="Mohapatra T."/>
            <person name="Singh N.K."/>
            <person name="Messing J."/>
            <person name="Nelson A.B."/>
            <person name="Fuks G."/>
            <person name="Kavchok S."/>
            <person name="Keizer G."/>
            <person name="Linton E."/>
            <person name="Llaca V."/>
            <person name="Song R."/>
            <person name="Tanyolac B."/>
            <person name="Young S."/>
            <person name="Ho-Il K."/>
            <person name="Hahn J.H."/>
            <person name="Sangsakoo G."/>
            <person name="Vanavichit A."/>
            <person name="de Mattos Luiz.A.T."/>
            <person name="Zimmer P.D."/>
            <person name="Malone G."/>
            <person name="Dellagostin O."/>
            <person name="de Oliveira A.C."/>
            <person name="Bevan M."/>
            <person name="Bancroft I."/>
            <person name="Minx P."/>
            <person name="Cordum H."/>
            <person name="Wilson R."/>
            <person name="Cheng Z."/>
            <person name="Jin W."/>
            <person name="Jiang J."/>
            <person name="Leong S.A."/>
            <person name="Iwama H."/>
            <person name="Gojobori T."/>
            <person name="Itoh T."/>
            <person name="Niimura Y."/>
            <person name="Fujii Y."/>
            <person name="Habara T."/>
            <person name="Sakai H."/>
            <person name="Sato Y."/>
            <person name="Wilson G."/>
            <person name="Kumar K."/>
            <person name="McCouch S."/>
            <person name="Juretic N."/>
            <person name="Hoen D."/>
            <person name="Wright S."/>
            <person name="Bruskiewich R."/>
            <person name="Bureau T."/>
            <person name="Miyao A."/>
            <person name="Hirochika H."/>
            <person name="Nishikawa T."/>
            <person name="Kadowaki K."/>
            <person name="Sugiura M."/>
            <person name="Burr B."/>
            <person name="Sasaki T."/>
        </authorList>
    </citation>
    <scope>NUCLEOTIDE SEQUENCE [LARGE SCALE GENOMIC DNA]</scope>
    <source>
        <strain evidence="4">cv. Nipponbare</strain>
    </source>
</reference>
<dbReference type="EMBL" id="AP008208">
    <property type="protein sequence ID" value="BAF07789.1"/>
    <property type="molecule type" value="Genomic_DNA"/>
</dbReference>
<dbReference type="KEGG" id="dosa:Os02g0145600"/>
<sequence>RPRSWHREPRRCARRWRRRGGGGGPVAASVLRRLLHLPPLRVSPRRALAPRLLRLRVRGGACGQGGGGDDEGREELVPPSTWPCSRPGRCGASSRRPGGGPAVAFAVDALLFEHLWWLQPTPTSSLPSPSWVIDSPNSRPLAPPDSVDVIPPLAIVGRRAATAPPPPSHAADPCRKTSIGHNRRCPPLQQIHATGRRPRSQRDLEVEKLGVLRVHSQIRYPR</sequence>
<dbReference type="AlphaFoldDB" id="A0A0P0VET6"/>
<dbReference type="Gramene" id="Os02t0145600-01">
    <property type="protein sequence ID" value="Os02t0145600-01"/>
    <property type="gene ID" value="Os02g0145600"/>
</dbReference>
<protein>
    <submittedName>
        <fullName evidence="3">Os02g0145600 protein</fullName>
    </submittedName>
</protein>
<organism evidence="3 4">
    <name type="scientific">Oryza sativa subsp. japonica</name>
    <name type="common">Rice</name>
    <dbReference type="NCBI Taxonomy" id="39947"/>
    <lineage>
        <taxon>Eukaryota</taxon>
        <taxon>Viridiplantae</taxon>
        <taxon>Streptophyta</taxon>
        <taxon>Embryophyta</taxon>
        <taxon>Tracheophyta</taxon>
        <taxon>Spermatophyta</taxon>
        <taxon>Magnoliopsida</taxon>
        <taxon>Liliopsida</taxon>
        <taxon>Poales</taxon>
        <taxon>Poaceae</taxon>
        <taxon>BOP clade</taxon>
        <taxon>Oryzoideae</taxon>
        <taxon>Oryzeae</taxon>
        <taxon>Oryzinae</taxon>
        <taxon>Oryza</taxon>
        <taxon>Oryza sativa</taxon>
    </lineage>
</organism>
<proteinExistence type="inferred from homology"/>
<dbReference type="Proteomes" id="UP000000763">
    <property type="component" value="Chromosome 2"/>
</dbReference>